<evidence type="ECO:0000256" key="7">
    <source>
        <dbReference type="ARBA" id="ARBA00023157"/>
    </source>
</evidence>
<keyword evidence="4" id="KW-0479">Metal-binding</keyword>
<reference evidence="8" key="1">
    <citation type="submission" date="2022-03" db="EMBL/GenBank/DDBJ databases">
        <authorList>
            <person name="Martin C."/>
        </authorList>
    </citation>
    <scope>NUCLEOTIDE SEQUENCE</scope>
</reference>
<dbReference type="GO" id="GO:0010185">
    <property type="term" value="P:regulation of cellular defense response"/>
    <property type="evidence" value="ECO:0007669"/>
    <property type="project" value="UniProtKB-ARBA"/>
</dbReference>
<dbReference type="GO" id="GO:0046872">
    <property type="term" value="F:metal ion binding"/>
    <property type="evidence" value="ECO:0007669"/>
    <property type="project" value="UniProtKB-KW"/>
</dbReference>
<dbReference type="PROSITE" id="PS50022">
    <property type="entry name" value="FA58C_3"/>
    <property type="match status" value="1"/>
</dbReference>
<dbReference type="OrthoDB" id="6102375at2759"/>
<dbReference type="InterPro" id="IPR008979">
    <property type="entry name" value="Galactose-bd-like_sf"/>
</dbReference>
<dbReference type="GO" id="GO:0042806">
    <property type="term" value="F:fucose binding"/>
    <property type="evidence" value="ECO:0007669"/>
    <property type="project" value="UniProtKB-ARBA"/>
</dbReference>
<comment type="caution">
    <text evidence="8">The sequence shown here is derived from an EMBL/GenBank/DDBJ whole genome shotgun (WGS) entry which is preliminary data.</text>
</comment>
<dbReference type="InterPro" id="IPR000421">
    <property type="entry name" value="FA58C"/>
</dbReference>
<evidence type="ECO:0000256" key="5">
    <source>
        <dbReference type="ARBA" id="ARBA00022734"/>
    </source>
</evidence>
<keyword evidence="5" id="KW-0430">Lectin</keyword>
<accession>A0A8J1TF87</accession>
<evidence type="ECO:0000256" key="3">
    <source>
        <dbReference type="ARBA" id="ARBA00011233"/>
    </source>
</evidence>
<protein>
    <submittedName>
        <fullName evidence="8">Uncharacterized protein</fullName>
    </submittedName>
</protein>
<evidence type="ECO:0000256" key="2">
    <source>
        <dbReference type="ARBA" id="ARBA00010147"/>
    </source>
</evidence>
<sequence>MKVVRNGMGFCGQWSLPPNLVNVAIGKPSQQSSNNYGLNKGFSNLAVDGDSDQDWYHGSCTHTRNDFRAWWMVDLQASYLIHSVKVFKSINAVPARLSNFKIEVSSDSVNWNLCFHQGGPLQSDWELFYCQASIRGRYVRVQLQGSNYLTLCEVEVYAQ</sequence>
<evidence type="ECO:0000313" key="8">
    <source>
        <dbReference type="EMBL" id="CAH1798212.1"/>
    </source>
</evidence>
<dbReference type="InterPro" id="IPR006585">
    <property type="entry name" value="FTP1"/>
</dbReference>
<dbReference type="SUPFAM" id="SSF49785">
    <property type="entry name" value="Galactose-binding domain-like"/>
    <property type="match status" value="1"/>
</dbReference>
<keyword evidence="9" id="KW-1185">Reference proteome</keyword>
<comment type="subunit">
    <text evidence="3">Homotrimer.</text>
</comment>
<dbReference type="PANTHER" id="PTHR45713">
    <property type="entry name" value="FTP DOMAIN-CONTAINING PROTEIN"/>
    <property type="match status" value="1"/>
</dbReference>
<dbReference type="SMART" id="SM00607">
    <property type="entry name" value="FTP"/>
    <property type="match status" value="1"/>
</dbReference>
<dbReference type="EMBL" id="CAIIXF020000011">
    <property type="protein sequence ID" value="CAH1798212.1"/>
    <property type="molecule type" value="Genomic_DNA"/>
</dbReference>
<evidence type="ECO:0000256" key="4">
    <source>
        <dbReference type="ARBA" id="ARBA00022723"/>
    </source>
</evidence>
<dbReference type="Pfam" id="PF22633">
    <property type="entry name" value="F5_F8_type_C_2"/>
    <property type="match status" value="1"/>
</dbReference>
<dbReference type="GO" id="GO:0001868">
    <property type="term" value="P:regulation of complement activation, lectin pathway"/>
    <property type="evidence" value="ECO:0007669"/>
    <property type="project" value="UniProtKB-ARBA"/>
</dbReference>
<evidence type="ECO:0000256" key="6">
    <source>
        <dbReference type="ARBA" id="ARBA00022837"/>
    </source>
</evidence>
<evidence type="ECO:0000256" key="1">
    <source>
        <dbReference type="ARBA" id="ARBA00002219"/>
    </source>
</evidence>
<dbReference type="Gene3D" id="2.60.120.260">
    <property type="entry name" value="Galactose-binding domain-like"/>
    <property type="match status" value="1"/>
</dbReference>
<dbReference type="AlphaFoldDB" id="A0A8J1TF87"/>
<gene>
    <name evidence="8" type="ORF">OFUS_LOCUS22379</name>
</gene>
<dbReference type="InterPro" id="IPR051941">
    <property type="entry name" value="BG_Antigen-Binding_Lectin"/>
</dbReference>
<dbReference type="PANTHER" id="PTHR45713:SF6">
    <property type="entry name" value="F5_8 TYPE C DOMAIN-CONTAINING PROTEIN"/>
    <property type="match status" value="1"/>
</dbReference>
<organism evidence="8 9">
    <name type="scientific">Owenia fusiformis</name>
    <name type="common">Polychaete worm</name>
    <dbReference type="NCBI Taxonomy" id="6347"/>
    <lineage>
        <taxon>Eukaryota</taxon>
        <taxon>Metazoa</taxon>
        <taxon>Spiralia</taxon>
        <taxon>Lophotrochozoa</taxon>
        <taxon>Annelida</taxon>
        <taxon>Polychaeta</taxon>
        <taxon>Sedentaria</taxon>
        <taxon>Canalipalpata</taxon>
        <taxon>Sabellida</taxon>
        <taxon>Oweniida</taxon>
        <taxon>Oweniidae</taxon>
        <taxon>Owenia</taxon>
    </lineage>
</organism>
<keyword evidence="7" id="KW-1015">Disulfide bond</keyword>
<keyword evidence="6" id="KW-0106">Calcium</keyword>
<name>A0A8J1TF87_OWEFU</name>
<comment type="function">
    <text evidence="1">Acts as a defensive agent. Recognizes blood group fucosylated oligosaccharides including A, B, H and Lewis B-type antigens. Does not recognize Lewis A antigen and has low affinity for monovalent haptens.</text>
</comment>
<comment type="similarity">
    <text evidence="2">Belongs to the fucolectin family.</text>
</comment>
<proteinExistence type="inferred from homology"/>
<dbReference type="Proteomes" id="UP000749559">
    <property type="component" value="Unassembled WGS sequence"/>
</dbReference>
<evidence type="ECO:0000313" key="9">
    <source>
        <dbReference type="Proteomes" id="UP000749559"/>
    </source>
</evidence>